<keyword evidence="8" id="KW-1185">Reference proteome</keyword>
<evidence type="ECO:0000313" key="8">
    <source>
        <dbReference type="Proteomes" id="UP000295706"/>
    </source>
</evidence>
<evidence type="ECO:0000313" key="7">
    <source>
        <dbReference type="EMBL" id="TDB64681.1"/>
    </source>
</evidence>
<dbReference type="InterPro" id="IPR015890">
    <property type="entry name" value="Chorismate_C"/>
</dbReference>
<dbReference type="AlphaFoldDB" id="A0A4R4KDS7"/>
<reference evidence="7 8" key="1">
    <citation type="submission" date="2019-02" db="EMBL/GenBank/DDBJ databases">
        <title>Arundinibacter roseus gen. nov., sp. nov., a new member of the family Cytophagaceae.</title>
        <authorList>
            <person name="Szuroczki S."/>
            <person name="Khayer B."/>
            <person name="Sproer C."/>
            <person name="Toumi M."/>
            <person name="Szabo A."/>
            <person name="Felfoldi T."/>
            <person name="Schumann P."/>
            <person name="Toth E."/>
        </authorList>
    </citation>
    <scope>NUCLEOTIDE SEQUENCE [LARGE SCALE GENOMIC DNA]</scope>
    <source>
        <strain evidence="7 8">DMA-k-7a</strain>
    </source>
</reference>
<dbReference type="GO" id="GO:0008909">
    <property type="term" value="F:isochorismate synthase activity"/>
    <property type="evidence" value="ECO:0007669"/>
    <property type="project" value="UniProtKB-EC"/>
</dbReference>
<dbReference type="PANTHER" id="PTHR42839:SF2">
    <property type="entry name" value="ISOCHORISMATE SYNTHASE ENTC"/>
    <property type="match status" value="1"/>
</dbReference>
<dbReference type="Proteomes" id="UP000295706">
    <property type="component" value="Unassembled WGS sequence"/>
</dbReference>
<comment type="caution">
    <text evidence="7">The sequence shown here is derived from an EMBL/GenBank/DDBJ whole genome shotgun (WGS) entry which is preliminary data.</text>
</comment>
<keyword evidence="4 7" id="KW-0413">Isomerase</keyword>
<protein>
    <recommendedName>
        <fullName evidence="3">isochorismate synthase</fullName>
        <ecNumber evidence="3">5.4.4.2</ecNumber>
    </recommendedName>
    <alternativeName>
        <fullName evidence="5">Isochorismate mutase</fullName>
    </alternativeName>
</protein>
<name>A0A4R4KDS7_9BACT</name>
<dbReference type="OrthoDB" id="9806579at2"/>
<accession>A0A4R4KDS7</accession>
<dbReference type="SUPFAM" id="SSF56322">
    <property type="entry name" value="ADC synthase"/>
    <property type="match status" value="1"/>
</dbReference>
<dbReference type="EC" id="5.4.4.2" evidence="3"/>
<evidence type="ECO:0000256" key="5">
    <source>
        <dbReference type="ARBA" id="ARBA00041564"/>
    </source>
</evidence>
<feature type="domain" description="Chorismate-utilising enzyme C-terminal" evidence="6">
    <location>
        <begin position="119"/>
        <end position="377"/>
    </location>
</feature>
<evidence type="ECO:0000256" key="1">
    <source>
        <dbReference type="ARBA" id="ARBA00000799"/>
    </source>
</evidence>
<organism evidence="7 8">
    <name type="scientific">Arundinibacter roseus</name>
    <dbReference type="NCBI Taxonomy" id="2070510"/>
    <lineage>
        <taxon>Bacteria</taxon>
        <taxon>Pseudomonadati</taxon>
        <taxon>Bacteroidota</taxon>
        <taxon>Cytophagia</taxon>
        <taxon>Cytophagales</taxon>
        <taxon>Spirosomataceae</taxon>
        <taxon>Arundinibacter</taxon>
    </lineage>
</organism>
<dbReference type="Pfam" id="PF00425">
    <property type="entry name" value="Chorismate_bind"/>
    <property type="match status" value="1"/>
</dbReference>
<gene>
    <name evidence="7" type="ORF">EZE20_13330</name>
</gene>
<dbReference type="InterPro" id="IPR004561">
    <property type="entry name" value="IsoChor_synthase"/>
</dbReference>
<dbReference type="InterPro" id="IPR005801">
    <property type="entry name" value="ADC_synthase"/>
</dbReference>
<evidence type="ECO:0000256" key="3">
    <source>
        <dbReference type="ARBA" id="ARBA00012824"/>
    </source>
</evidence>
<comment type="catalytic activity">
    <reaction evidence="1">
        <text>chorismate = isochorismate</text>
        <dbReference type="Rhea" id="RHEA:18985"/>
        <dbReference type="ChEBI" id="CHEBI:29748"/>
        <dbReference type="ChEBI" id="CHEBI:29780"/>
        <dbReference type="EC" id="5.4.4.2"/>
    </reaction>
</comment>
<proteinExistence type="inferred from homology"/>
<dbReference type="EMBL" id="SMJU01000007">
    <property type="protein sequence ID" value="TDB64681.1"/>
    <property type="molecule type" value="Genomic_DNA"/>
</dbReference>
<evidence type="ECO:0000256" key="2">
    <source>
        <dbReference type="ARBA" id="ARBA00005297"/>
    </source>
</evidence>
<evidence type="ECO:0000259" key="6">
    <source>
        <dbReference type="Pfam" id="PF00425"/>
    </source>
</evidence>
<evidence type="ECO:0000256" key="4">
    <source>
        <dbReference type="ARBA" id="ARBA00023235"/>
    </source>
</evidence>
<dbReference type="PANTHER" id="PTHR42839">
    <property type="entry name" value="ISOCHORISMATE SYNTHASE ENTC"/>
    <property type="match status" value="1"/>
</dbReference>
<dbReference type="NCBIfam" id="TIGR00543">
    <property type="entry name" value="isochor_syn"/>
    <property type="match status" value="1"/>
</dbReference>
<dbReference type="Gene3D" id="3.60.120.10">
    <property type="entry name" value="Anthranilate synthase"/>
    <property type="match status" value="1"/>
</dbReference>
<comment type="similarity">
    <text evidence="2">Belongs to the isochorismate synthase family.</text>
</comment>
<sequence length="386" mass="43302">MGYPAAVWRMPHAQELNLLISIQDGIRQQIADLENLPACFVIHPFESPSSGESYILEGDVLITFSEDMQLLRLTNRLGEEQPAVQQLFDRAKQLSAQDEVKPVVWNGLSRRSETDPASRAHYTQAVEKAVEEIRAGNFMKLVLSRTKPGHYSKDFRPFQAFLRLCSAYASAFVSLVNLPDRGEQWMGATPETLVSVSADGIFKTTSLAGTQSIKNAEGDLIPPKKVLWGQKEIEEQALVSRYIIECFKKIRLREYLETGPKTIRAGNLYHLRTDFEVQMKEVNFAELGTVMLKLLHPTSAVCGMPRESARTFIKNIEGFDRSFYSGFLGPVQMAGESALFVNLRCVRLSEGTATFFAGAGITEDSDPMREWEETEMKCETLLSVLT</sequence>